<dbReference type="CDD" id="cd04859">
    <property type="entry name" value="Prim_Pol"/>
    <property type="match status" value="1"/>
</dbReference>
<name>A0A3G6K9R9_LACDL</name>
<protein>
    <submittedName>
        <fullName evidence="3">DNA primase</fullName>
    </submittedName>
</protein>
<proteinExistence type="predicted"/>
<feature type="domain" description="DNA primase/polymerase bifunctional N-terminal" evidence="2">
    <location>
        <begin position="11"/>
        <end position="157"/>
    </location>
</feature>
<feature type="domain" description="Primase C-terminal 1" evidence="1">
    <location>
        <begin position="192"/>
        <end position="257"/>
    </location>
</feature>
<gene>
    <name evidence="3" type="ORF">DQL93_08070</name>
</gene>
<dbReference type="SUPFAM" id="SSF56747">
    <property type="entry name" value="Prim-pol domain"/>
    <property type="match status" value="1"/>
</dbReference>
<dbReference type="Gene3D" id="3.30.720.160">
    <property type="entry name" value="Bifunctional DNA primase/polymerase, N-terminal"/>
    <property type="match status" value="1"/>
</dbReference>
<evidence type="ECO:0000259" key="2">
    <source>
        <dbReference type="SMART" id="SM00943"/>
    </source>
</evidence>
<reference evidence="3" key="1">
    <citation type="submission" date="2018-07" db="EMBL/GenBank/DDBJ databases">
        <authorList>
            <person name="Somerville V."/>
        </authorList>
    </citation>
    <scope>NUCLEOTIDE SEQUENCE</scope>
    <source>
        <strain evidence="3">NWC_2_2</strain>
    </source>
</reference>
<sequence>MENIVNIVKYAKSYAEHGFSVIPIINKRPLIKFANRPALTKEEIDAIWTKHPTASIALQTREFLVIDVDRHEGGDGMESIKALGHNEWFKDTLCEKTRSGGFHFYFRKPAKQKITQNVGFLPNVDLKAHDNNYVVVAPSPGYKWLNHKPIQPLPDGLLELILQKQAEAKPSAGVEAGYKVDSRSATAALFEQIVDGLGATGGRNNALASFVGGLLYRGVDPYKAAQLALLANNNTQDKLTTAEVEKTVNSMIEKELRRREGIDE</sequence>
<dbReference type="InterPro" id="IPR014820">
    <property type="entry name" value="PriCT_1"/>
</dbReference>
<dbReference type="SMART" id="SM00943">
    <property type="entry name" value="Prim-Pol"/>
    <property type="match status" value="1"/>
</dbReference>
<dbReference type="InterPro" id="IPR015330">
    <property type="entry name" value="DNA_primase/pol_bifunc_N"/>
</dbReference>
<accession>A0A3G6K9R9</accession>
<organism evidence="3">
    <name type="scientific">Lactobacillus delbrueckii subsp. lactis</name>
    <dbReference type="NCBI Taxonomy" id="29397"/>
    <lineage>
        <taxon>Bacteria</taxon>
        <taxon>Bacillati</taxon>
        <taxon>Bacillota</taxon>
        <taxon>Bacilli</taxon>
        <taxon>Lactobacillales</taxon>
        <taxon>Lactobacillaceae</taxon>
        <taxon>Lactobacillus</taxon>
    </lineage>
</organism>
<evidence type="ECO:0000313" key="3">
    <source>
        <dbReference type="EMBL" id="AZA16444.1"/>
    </source>
</evidence>
<dbReference type="Pfam" id="PF08708">
    <property type="entry name" value="PriCT_1"/>
    <property type="match status" value="1"/>
</dbReference>
<dbReference type="AlphaFoldDB" id="A0A3G6K9R9"/>
<dbReference type="SMART" id="SM00942">
    <property type="entry name" value="PriCT_1"/>
    <property type="match status" value="1"/>
</dbReference>
<dbReference type="EMBL" id="CP031023">
    <property type="protein sequence ID" value="AZA16444.1"/>
    <property type="molecule type" value="Genomic_DNA"/>
</dbReference>
<dbReference type="Pfam" id="PF09250">
    <property type="entry name" value="Prim-Pol"/>
    <property type="match status" value="1"/>
</dbReference>
<evidence type="ECO:0000259" key="1">
    <source>
        <dbReference type="SMART" id="SM00942"/>
    </source>
</evidence>